<comment type="similarity">
    <text evidence="2">Belongs to the AB hydrolase superfamily. FUS2 hydrolase family.</text>
</comment>
<dbReference type="PANTHER" id="PTHR22946">
    <property type="entry name" value="DIENELACTONE HYDROLASE DOMAIN-CONTAINING PROTEIN-RELATED"/>
    <property type="match status" value="1"/>
</dbReference>
<dbReference type="PANTHER" id="PTHR22946:SF9">
    <property type="entry name" value="POLYKETIDE TRANSFERASE AF380"/>
    <property type="match status" value="1"/>
</dbReference>
<dbReference type="Pfam" id="PF12146">
    <property type="entry name" value="Hydrolase_4"/>
    <property type="match status" value="1"/>
</dbReference>
<name>A0ABT3FML0_9BACT</name>
<dbReference type="InterPro" id="IPR000073">
    <property type="entry name" value="AB_hydrolase_1"/>
</dbReference>
<sequence>MDLPEFRNRVGEKLDTSFHPGNRDDVLVLLGHGVTGNKDRPLLVAAAEGLAAKGWPCLRISWSGNGNSEGDFRHATITKEGRDLRDILDALPPGLKVAYIGHSMGGAVGVSVAAEDSRIRVLVSLAGMVRTEAFYEREFSGVVADKGFMWDEPACPLSQKHVDDFCAIGDLFDEVGQINVPWLLIHGTEDDVVLPEDSRDAYDTAEEPKRLIEIKGAGHSFDESSYPQVVSSIADWLDEYLA</sequence>
<accession>A0ABT3FML0</accession>
<comment type="caution">
    <text evidence="5">The sequence shown here is derived from an EMBL/GenBank/DDBJ whole genome shotgun (WGS) entry which is preliminary data.</text>
</comment>
<dbReference type="Pfam" id="PF00561">
    <property type="entry name" value="Abhydrolase_1"/>
    <property type="match status" value="1"/>
</dbReference>
<protein>
    <submittedName>
        <fullName evidence="5">Alpha/beta fold hydrolase</fullName>
    </submittedName>
</protein>
<keyword evidence="6" id="KW-1185">Reference proteome</keyword>
<evidence type="ECO:0000259" key="4">
    <source>
        <dbReference type="Pfam" id="PF12146"/>
    </source>
</evidence>
<organism evidence="5 6">
    <name type="scientific">Luteolibacter flavescens</name>
    <dbReference type="NCBI Taxonomy" id="1859460"/>
    <lineage>
        <taxon>Bacteria</taxon>
        <taxon>Pseudomonadati</taxon>
        <taxon>Verrucomicrobiota</taxon>
        <taxon>Verrucomicrobiia</taxon>
        <taxon>Verrucomicrobiales</taxon>
        <taxon>Verrucomicrobiaceae</taxon>
        <taxon>Luteolibacter</taxon>
    </lineage>
</organism>
<gene>
    <name evidence="5" type="ORF">OKA04_07115</name>
</gene>
<dbReference type="Gene3D" id="3.40.50.1820">
    <property type="entry name" value="alpha/beta hydrolase"/>
    <property type="match status" value="1"/>
</dbReference>
<evidence type="ECO:0000256" key="1">
    <source>
        <dbReference type="ARBA" id="ARBA00022801"/>
    </source>
</evidence>
<dbReference type="InterPro" id="IPR022742">
    <property type="entry name" value="Hydrolase_4"/>
</dbReference>
<reference evidence="5 6" key="1">
    <citation type="submission" date="2022-10" db="EMBL/GenBank/DDBJ databases">
        <title>Luteolibacter flavescens strain MCCC 1K03193, whole genome shotgun sequencing project.</title>
        <authorList>
            <person name="Zhao G."/>
            <person name="Shen L."/>
        </authorList>
    </citation>
    <scope>NUCLEOTIDE SEQUENCE [LARGE SCALE GENOMIC DNA]</scope>
    <source>
        <strain evidence="5 6">MCCC 1K03193</strain>
    </source>
</reference>
<proteinExistence type="inferred from homology"/>
<feature type="domain" description="Serine aminopeptidase S33" evidence="4">
    <location>
        <begin position="170"/>
        <end position="220"/>
    </location>
</feature>
<evidence type="ECO:0000256" key="2">
    <source>
        <dbReference type="ARBA" id="ARBA00038115"/>
    </source>
</evidence>
<evidence type="ECO:0000313" key="5">
    <source>
        <dbReference type="EMBL" id="MCW1884496.1"/>
    </source>
</evidence>
<dbReference type="InterPro" id="IPR050261">
    <property type="entry name" value="FrsA_esterase"/>
</dbReference>
<feature type="domain" description="AB hydrolase-1" evidence="3">
    <location>
        <begin position="27"/>
        <end position="147"/>
    </location>
</feature>
<dbReference type="SUPFAM" id="SSF53474">
    <property type="entry name" value="alpha/beta-Hydrolases"/>
    <property type="match status" value="1"/>
</dbReference>
<dbReference type="GO" id="GO:0016787">
    <property type="term" value="F:hydrolase activity"/>
    <property type="evidence" value="ECO:0007669"/>
    <property type="project" value="UniProtKB-KW"/>
</dbReference>
<dbReference type="RefSeq" id="WP_264500456.1">
    <property type="nucleotide sequence ID" value="NZ_JAPDDS010000003.1"/>
</dbReference>
<keyword evidence="1 5" id="KW-0378">Hydrolase</keyword>
<dbReference type="EMBL" id="JAPDDS010000003">
    <property type="protein sequence ID" value="MCW1884496.1"/>
    <property type="molecule type" value="Genomic_DNA"/>
</dbReference>
<dbReference type="InterPro" id="IPR029058">
    <property type="entry name" value="AB_hydrolase_fold"/>
</dbReference>
<evidence type="ECO:0000313" key="6">
    <source>
        <dbReference type="Proteomes" id="UP001207930"/>
    </source>
</evidence>
<evidence type="ECO:0000259" key="3">
    <source>
        <dbReference type="Pfam" id="PF00561"/>
    </source>
</evidence>
<dbReference type="Proteomes" id="UP001207930">
    <property type="component" value="Unassembled WGS sequence"/>
</dbReference>